<keyword evidence="2" id="KW-1185">Reference proteome</keyword>
<proteinExistence type="predicted"/>
<name>A0ACC3BUV9_PYRYE</name>
<dbReference type="Proteomes" id="UP000798662">
    <property type="component" value="Chromosome 1"/>
</dbReference>
<protein>
    <submittedName>
        <fullName evidence="1">Uncharacterized protein</fullName>
    </submittedName>
</protein>
<evidence type="ECO:0000313" key="1">
    <source>
        <dbReference type="EMBL" id="KAK1861388.1"/>
    </source>
</evidence>
<organism evidence="1 2">
    <name type="scientific">Pyropia yezoensis</name>
    <name type="common">Susabi-nori</name>
    <name type="synonym">Porphyra yezoensis</name>
    <dbReference type="NCBI Taxonomy" id="2788"/>
    <lineage>
        <taxon>Eukaryota</taxon>
        <taxon>Rhodophyta</taxon>
        <taxon>Bangiophyceae</taxon>
        <taxon>Bangiales</taxon>
        <taxon>Bangiaceae</taxon>
        <taxon>Pyropia</taxon>
    </lineage>
</organism>
<evidence type="ECO:0000313" key="2">
    <source>
        <dbReference type="Proteomes" id="UP000798662"/>
    </source>
</evidence>
<comment type="caution">
    <text evidence="1">The sequence shown here is derived from an EMBL/GenBank/DDBJ whole genome shotgun (WGS) entry which is preliminary data.</text>
</comment>
<sequence length="676" mass="73311">MRFHPRRAPFHVPVLLSSPLPPRLGPTPGAFLLCFLACIPVPFSSFFLPLLLPPPWALALPPLPLPAHRSVWWASSPLSRVDLTRRGRRSRPGGDAPPLHLPPLQTLACLLRRPRPAAPPPLKLPRLGRAPPRLGCHTPLRQSRPMARMDDCCRCVCQLPPSRRLGLMLRRPCPITRAGTRAPAGTLVLSCSGAARAESASALHLRPSLVGKHQRKRLQAWTSEKLVAAAVVDGLTGWVGAEWERMSALRNDSQGGVDGRGLVEQGAWNGDRWRGGSAVGSVTEATWEWCNGVFFMGMPQCKRLTRWRMQGVAAAAVVERWSLLFGVKSGRTALLMVDTKGVGHGRRVVERKAWNGGRWCGGSTMGAVAAATWEWCSGVLSWGCCSANGQQDGQCRVLRRRWSWCRPGWKREVAAASVGEQGSGQRFEDLRGWHRCPWFCRYDWRQRGVPRQLLAPRALTAGACEGSHDTAGVVVARMVAWGGRLAGRSLNARRRERTDALRRNPTQAPRAGSGGAAGRGRLPVYAPVAVRLWDWRRATGGWSLRNCSLRRGRGRGGGQSQAAARPCTHWRPDDGGGCGAVRDDVDLPDVSGVAACAALVQFGGRPRGGAELDHFSPVPWGPGGRGVCGAYRDSPSPIGRVKVARAACRGGGGGGWADRGRPALRALPAEWWFLGL</sequence>
<dbReference type="EMBL" id="CM020618">
    <property type="protein sequence ID" value="KAK1861388.1"/>
    <property type="molecule type" value="Genomic_DNA"/>
</dbReference>
<reference evidence="1" key="1">
    <citation type="submission" date="2019-11" db="EMBL/GenBank/DDBJ databases">
        <title>Nori genome reveals adaptations in red seaweeds to the harsh intertidal environment.</title>
        <authorList>
            <person name="Wang D."/>
            <person name="Mao Y."/>
        </authorList>
    </citation>
    <scope>NUCLEOTIDE SEQUENCE</scope>
    <source>
        <tissue evidence="1">Gametophyte</tissue>
    </source>
</reference>
<accession>A0ACC3BUV9</accession>
<gene>
    <name evidence="1" type="ORF">I4F81_003972</name>
</gene>